<reference evidence="1" key="1">
    <citation type="submission" date="2014-11" db="EMBL/GenBank/DDBJ databases">
        <authorList>
            <person name="Amaro Gonzalez C."/>
        </authorList>
    </citation>
    <scope>NUCLEOTIDE SEQUENCE</scope>
</reference>
<dbReference type="AlphaFoldDB" id="A0A0E9PU64"/>
<proteinExistence type="predicted"/>
<accession>A0A0E9PU64</accession>
<sequence length="70" mass="8268">MRHFILIDCMVPKVFTFRFSRVFVSVSPAISNCDPQRPTFYKHKARTLQLIFGYKPDPHVLERGELIMQI</sequence>
<dbReference type="EMBL" id="GBXM01100396">
    <property type="protein sequence ID" value="JAH08181.1"/>
    <property type="molecule type" value="Transcribed_RNA"/>
</dbReference>
<name>A0A0E9PU64_ANGAN</name>
<organism evidence="1">
    <name type="scientific">Anguilla anguilla</name>
    <name type="common">European freshwater eel</name>
    <name type="synonym">Muraena anguilla</name>
    <dbReference type="NCBI Taxonomy" id="7936"/>
    <lineage>
        <taxon>Eukaryota</taxon>
        <taxon>Metazoa</taxon>
        <taxon>Chordata</taxon>
        <taxon>Craniata</taxon>
        <taxon>Vertebrata</taxon>
        <taxon>Euteleostomi</taxon>
        <taxon>Actinopterygii</taxon>
        <taxon>Neopterygii</taxon>
        <taxon>Teleostei</taxon>
        <taxon>Anguilliformes</taxon>
        <taxon>Anguillidae</taxon>
        <taxon>Anguilla</taxon>
    </lineage>
</organism>
<protein>
    <submittedName>
        <fullName evidence="1">Uncharacterized protein</fullName>
    </submittedName>
</protein>
<reference evidence="1" key="2">
    <citation type="journal article" date="2015" name="Fish Shellfish Immunol.">
        <title>Early steps in the European eel (Anguilla anguilla)-Vibrio vulnificus interaction in the gills: Role of the RtxA13 toxin.</title>
        <authorList>
            <person name="Callol A."/>
            <person name="Pajuelo D."/>
            <person name="Ebbesson L."/>
            <person name="Teles M."/>
            <person name="MacKenzie S."/>
            <person name="Amaro C."/>
        </authorList>
    </citation>
    <scope>NUCLEOTIDE SEQUENCE</scope>
</reference>
<evidence type="ECO:0000313" key="1">
    <source>
        <dbReference type="EMBL" id="JAH08181.1"/>
    </source>
</evidence>